<dbReference type="OrthoDB" id="3360715at2759"/>
<feature type="region of interest" description="Disordered" evidence="1">
    <location>
        <begin position="158"/>
        <end position="236"/>
    </location>
</feature>
<evidence type="ECO:0000313" key="2">
    <source>
        <dbReference type="EMBL" id="PWO00163.1"/>
    </source>
</evidence>
<keyword evidence="3" id="KW-1185">Reference proteome</keyword>
<dbReference type="AlphaFoldDB" id="A0A316ZGV8"/>
<proteinExistence type="predicted"/>
<organism evidence="2 3">
    <name type="scientific">Tilletiopsis washingtonensis</name>
    <dbReference type="NCBI Taxonomy" id="58919"/>
    <lineage>
        <taxon>Eukaryota</taxon>
        <taxon>Fungi</taxon>
        <taxon>Dikarya</taxon>
        <taxon>Basidiomycota</taxon>
        <taxon>Ustilaginomycotina</taxon>
        <taxon>Exobasidiomycetes</taxon>
        <taxon>Entylomatales</taxon>
        <taxon>Entylomatales incertae sedis</taxon>
        <taxon>Tilletiopsis</taxon>
    </lineage>
</organism>
<gene>
    <name evidence="2" type="ORF">FA09DRAFT_358908</name>
</gene>
<protein>
    <submittedName>
        <fullName evidence="2">Uncharacterized protein</fullName>
    </submittedName>
</protein>
<dbReference type="Proteomes" id="UP000245946">
    <property type="component" value="Unassembled WGS sequence"/>
</dbReference>
<feature type="compositionally biased region" description="Pro residues" evidence="1">
    <location>
        <begin position="201"/>
        <end position="211"/>
    </location>
</feature>
<dbReference type="STRING" id="58919.A0A316ZGV8"/>
<accession>A0A316ZGV8</accession>
<dbReference type="GeneID" id="37272568"/>
<evidence type="ECO:0000256" key="1">
    <source>
        <dbReference type="SAM" id="MobiDB-lite"/>
    </source>
</evidence>
<feature type="compositionally biased region" description="Low complexity" evidence="1">
    <location>
        <begin position="212"/>
        <end position="229"/>
    </location>
</feature>
<dbReference type="EMBL" id="KZ819286">
    <property type="protein sequence ID" value="PWO00163.1"/>
    <property type="molecule type" value="Genomic_DNA"/>
</dbReference>
<name>A0A316ZGV8_9BASI</name>
<sequence length="442" mass="46289">MLDEAVVVEGFHSLLKASLAQARAEGLLSDDELARADADVQIAAPALALFFAALQARGASIAMPDGSFALDEGNCPPSLRPYFDVWARTIAPIQALPLEARHDLALLLCEKAAQSSPARADVVRRLKADLQLCAMEILQRGSFQQRFGWDLQHALDASLRDGRSSGESARSTTTYEPPPGYEAGPASTSHAHNHPQEKLLPPAPRPPPLPPRGRSNNSLSAASSSSRPASPLPAPSDTLTLIRETLFSALGDCMATNRPLAALVAEGQRSKEGYGARSFFAALSLAILDVALERIDLSSAAGVPSASPGAGVRVRAVQVGEHDERPTIDAASCPPHLLPLLGALGGVARAVQALARQDDELAMRDAEQGLATADGSAAIGRVRARLLGALEGVQAQHAEVADEQVAGAALAINKLAIAMFEIPTLRARLAEALQVLAAVHTL</sequence>
<dbReference type="RefSeq" id="XP_025600441.1">
    <property type="nucleotide sequence ID" value="XM_025745024.1"/>
</dbReference>
<reference evidence="2 3" key="1">
    <citation type="journal article" date="2018" name="Mol. Biol. Evol.">
        <title>Broad Genomic Sampling Reveals a Smut Pathogenic Ancestry of the Fungal Clade Ustilaginomycotina.</title>
        <authorList>
            <person name="Kijpornyongpan T."/>
            <person name="Mondo S.J."/>
            <person name="Barry K."/>
            <person name="Sandor L."/>
            <person name="Lee J."/>
            <person name="Lipzen A."/>
            <person name="Pangilinan J."/>
            <person name="LaButti K."/>
            <person name="Hainaut M."/>
            <person name="Henrissat B."/>
            <person name="Grigoriev I.V."/>
            <person name="Spatafora J.W."/>
            <person name="Aime M.C."/>
        </authorList>
    </citation>
    <scope>NUCLEOTIDE SEQUENCE [LARGE SCALE GENOMIC DNA]</scope>
    <source>
        <strain evidence="2 3">MCA 4186</strain>
    </source>
</reference>
<evidence type="ECO:0000313" key="3">
    <source>
        <dbReference type="Proteomes" id="UP000245946"/>
    </source>
</evidence>
<feature type="compositionally biased region" description="Polar residues" evidence="1">
    <location>
        <begin position="165"/>
        <end position="175"/>
    </location>
</feature>